<dbReference type="PANTHER" id="PTHR44757">
    <property type="entry name" value="DIGUANYLATE CYCLASE DGCP"/>
    <property type="match status" value="1"/>
</dbReference>
<feature type="non-terminal residue" evidence="2">
    <location>
        <position position="1"/>
    </location>
</feature>
<dbReference type="InterPro" id="IPR035919">
    <property type="entry name" value="EAL_sf"/>
</dbReference>
<dbReference type="InterPro" id="IPR052155">
    <property type="entry name" value="Biofilm_reg_signaling"/>
</dbReference>
<sequence>RTACAEAASWQQPLAISVNVSAMQLHGGNLSELVGAVLKETGLDPSRLELEITETCLIKDIGRALAVLRQLKSLGVQIAMDDFGTG</sequence>
<accession>A0A3P3DXW5</accession>
<dbReference type="Pfam" id="PF00563">
    <property type="entry name" value="EAL"/>
    <property type="match status" value="1"/>
</dbReference>
<organism evidence="2 3">
    <name type="scientific">Mesorhizobium tamadayense</name>
    <dbReference type="NCBI Taxonomy" id="425306"/>
    <lineage>
        <taxon>Bacteria</taxon>
        <taxon>Pseudomonadati</taxon>
        <taxon>Pseudomonadota</taxon>
        <taxon>Alphaproteobacteria</taxon>
        <taxon>Hyphomicrobiales</taxon>
        <taxon>Phyllobacteriaceae</taxon>
        <taxon>Mesorhizobium</taxon>
    </lineage>
</organism>
<evidence type="ECO:0000259" key="1">
    <source>
        <dbReference type="PROSITE" id="PS50883"/>
    </source>
</evidence>
<proteinExistence type="predicted"/>
<feature type="non-terminal residue" evidence="2">
    <location>
        <position position="86"/>
    </location>
</feature>
<name>A0A3P3DXW5_9HYPH</name>
<dbReference type="OrthoDB" id="9814202at2"/>
<dbReference type="InterPro" id="IPR001633">
    <property type="entry name" value="EAL_dom"/>
</dbReference>
<dbReference type="RefSeq" id="WP_148101215.1">
    <property type="nucleotide sequence ID" value="NZ_RQXT01000296.1"/>
</dbReference>
<dbReference type="Gene3D" id="3.20.20.450">
    <property type="entry name" value="EAL domain"/>
    <property type="match status" value="1"/>
</dbReference>
<feature type="domain" description="EAL" evidence="1">
    <location>
        <begin position="1"/>
        <end position="86"/>
    </location>
</feature>
<dbReference type="PROSITE" id="PS50883">
    <property type="entry name" value="EAL"/>
    <property type="match status" value="1"/>
</dbReference>
<gene>
    <name evidence="2" type="ORF">EH240_37720</name>
</gene>
<protein>
    <submittedName>
        <fullName evidence="2">EAL domain-containing protein</fullName>
    </submittedName>
</protein>
<evidence type="ECO:0000313" key="3">
    <source>
        <dbReference type="Proteomes" id="UP000273786"/>
    </source>
</evidence>
<keyword evidence="3" id="KW-1185">Reference proteome</keyword>
<dbReference type="CDD" id="cd01948">
    <property type="entry name" value="EAL"/>
    <property type="match status" value="1"/>
</dbReference>
<dbReference type="EMBL" id="RQXT01000296">
    <property type="protein sequence ID" value="RRH78824.1"/>
    <property type="molecule type" value="Genomic_DNA"/>
</dbReference>
<evidence type="ECO:0000313" key="2">
    <source>
        <dbReference type="EMBL" id="RRH78824.1"/>
    </source>
</evidence>
<dbReference type="AlphaFoldDB" id="A0A3P3DXW5"/>
<comment type="caution">
    <text evidence="2">The sequence shown here is derived from an EMBL/GenBank/DDBJ whole genome shotgun (WGS) entry which is preliminary data.</text>
</comment>
<reference evidence="2 3" key="1">
    <citation type="submission" date="2018-11" db="EMBL/GenBank/DDBJ databases">
        <title>the genome of Mesorhizobium tamadayense DSM 28320.</title>
        <authorList>
            <person name="Gao J."/>
        </authorList>
    </citation>
    <scope>NUCLEOTIDE SEQUENCE [LARGE SCALE GENOMIC DNA]</scope>
    <source>
        <strain evidence="2 3">DSM 28320</strain>
    </source>
</reference>
<dbReference type="PANTHER" id="PTHR44757:SF2">
    <property type="entry name" value="BIOFILM ARCHITECTURE MAINTENANCE PROTEIN MBAA"/>
    <property type="match status" value="1"/>
</dbReference>
<dbReference type="Proteomes" id="UP000273786">
    <property type="component" value="Unassembled WGS sequence"/>
</dbReference>
<dbReference type="SUPFAM" id="SSF141868">
    <property type="entry name" value="EAL domain-like"/>
    <property type="match status" value="1"/>
</dbReference>